<name>A0A0R1F310_9LACO</name>
<comment type="caution">
    <text evidence="2">The sequence shown here is derived from an EMBL/GenBank/DDBJ whole genome shotgun (WGS) entry which is preliminary data.</text>
</comment>
<dbReference type="PANTHER" id="PTHR32309:SF31">
    <property type="entry name" value="CAPSULAR EXOPOLYSACCHARIDE FAMILY"/>
    <property type="match status" value="1"/>
</dbReference>
<proteinExistence type="predicted"/>
<keyword evidence="1" id="KW-0472">Membrane</keyword>
<evidence type="ECO:0000256" key="1">
    <source>
        <dbReference type="SAM" id="Phobius"/>
    </source>
</evidence>
<dbReference type="Proteomes" id="UP000051181">
    <property type="component" value="Unassembled WGS sequence"/>
</dbReference>
<keyword evidence="1" id="KW-1133">Transmembrane helix</keyword>
<organism evidence="2 3">
    <name type="scientific">Loigolactobacillus coryniformis subsp. coryniformis KCTC 3167 = DSM 20001</name>
    <dbReference type="NCBI Taxonomy" id="913848"/>
    <lineage>
        <taxon>Bacteria</taxon>
        <taxon>Bacillati</taxon>
        <taxon>Bacillota</taxon>
        <taxon>Bacilli</taxon>
        <taxon>Lactobacillales</taxon>
        <taxon>Lactobacillaceae</taxon>
        <taxon>Loigolactobacillus</taxon>
    </lineage>
</organism>
<evidence type="ECO:0000313" key="3">
    <source>
        <dbReference type="Proteomes" id="UP000051181"/>
    </source>
</evidence>
<dbReference type="PATRIC" id="fig|913848.6.peg.347"/>
<dbReference type="EMBL" id="AZCN01000121">
    <property type="protein sequence ID" value="KRK13985.1"/>
    <property type="molecule type" value="Genomic_DNA"/>
</dbReference>
<dbReference type="AlphaFoldDB" id="A0A0R1F310"/>
<accession>A0A0R1F310</accession>
<gene>
    <name evidence="2" type="ORF">FD22_GL000344</name>
</gene>
<dbReference type="eggNOG" id="COG3944">
    <property type="taxonomic scope" value="Bacteria"/>
</dbReference>
<feature type="transmembrane region" description="Helical" evidence="1">
    <location>
        <begin position="182"/>
        <end position="204"/>
    </location>
</feature>
<dbReference type="InterPro" id="IPR050445">
    <property type="entry name" value="Bact_polysacc_biosynth/exp"/>
</dbReference>
<dbReference type="RefSeq" id="WP_235804476.1">
    <property type="nucleotide sequence ID" value="NZ_AZCN01000121.1"/>
</dbReference>
<keyword evidence="1" id="KW-0812">Transmembrane</keyword>
<feature type="transmembrane region" description="Helical" evidence="1">
    <location>
        <begin position="23"/>
        <end position="41"/>
    </location>
</feature>
<protein>
    <submittedName>
        <fullName evidence="2">Exopolysaccharide biosynthesis protein</fullName>
    </submittedName>
</protein>
<reference evidence="2 3" key="1">
    <citation type="journal article" date="2015" name="Genome Announc.">
        <title>Expanding the biotechnology potential of lactobacilli through comparative genomics of 213 strains and associated genera.</title>
        <authorList>
            <person name="Sun Z."/>
            <person name="Harris H.M."/>
            <person name="McCann A."/>
            <person name="Guo C."/>
            <person name="Argimon S."/>
            <person name="Zhang W."/>
            <person name="Yang X."/>
            <person name="Jeffery I.B."/>
            <person name="Cooney J.C."/>
            <person name="Kagawa T.F."/>
            <person name="Liu W."/>
            <person name="Song Y."/>
            <person name="Salvetti E."/>
            <person name="Wrobel A."/>
            <person name="Rasinkangas P."/>
            <person name="Parkhill J."/>
            <person name="Rea M.C."/>
            <person name="O'Sullivan O."/>
            <person name="Ritari J."/>
            <person name="Douillard F.P."/>
            <person name="Paul Ross R."/>
            <person name="Yang R."/>
            <person name="Briner A.E."/>
            <person name="Felis G.E."/>
            <person name="de Vos W.M."/>
            <person name="Barrangou R."/>
            <person name="Klaenhammer T.R."/>
            <person name="Caufield P.W."/>
            <person name="Cui Y."/>
            <person name="Zhang H."/>
            <person name="O'Toole P.W."/>
        </authorList>
    </citation>
    <scope>NUCLEOTIDE SEQUENCE [LARGE SCALE GENOMIC DNA]</scope>
    <source>
        <strain evidence="2 3">DSM 20001</strain>
    </source>
</reference>
<dbReference type="PANTHER" id="PTHR32309">
    <property type="entry name" value="TYROSINE-PROTEIN KINASE"/>
    <property type="match status" value="1"/>
</dbReference>
<dbReference type="GeneID" id="65916738"/>
<sequence length="206" mass="22504">MMMSNSTRDGLSFGEFLLALGRYWYIWLVTALIVTAGAFAWGKRTIVPTYSASSTVMIYHPNNDPNQRNADILAMASYRQLAKSNMIVQPVQEQLLKVKGYQGSIDTLTAGISTSVAQNTLNLQLKVQGSSPKLAAQTANLLAKSVQQHLPQLVPNTGSVQVVEQAAAKRSTLINGNRVQKLTLGGLLFGLYLGVLATFIYTAWRR</sequence>
<evidence type="ECO:0000313" key="2">
    <source>
        <dbReference type="EMBL" id="KRK13985.1"/>
    </source>
</evidence>